<evidence type="ECO:0000256" key="1">
    <source>
        <dbReference type="ARBA" id="ARBA00023015"/>
    </source>
</evidence>
<dbReference type="InterPro" id="IPR028082">
    <property type="entry name" value="Peripla_BP_I"/>
</dbReference>
<gene>
    <name evidence="5" type="ORF">ROLI_043060</name>
</gene>
<dbReference type="CDD" id="cd06307">
    <property type="entry name" value="PBP1_sugar_binding"/>
    <property type="match status" value="1"/>
</dbReference>
<dbReference type="EMBL" id="CP143423">
    <property type="protein sequence ID" value="WVX51205.1"/>
    <property type="molecule type" value="Genomic_DNA"/>
</dbReference>
<dbReference type="InterPro" id="IPR010982">
    <property type="entry name" value="Lambda_DNA-bd_dom_sf"/>
</dbReference>
<dbReference type="PANTHER" id="PTHR30146">
    <property type="entry name" value="LACI-RELATED TRANSCRIPTIONAL REPRESSOR"/>
    <property type="match status" value="1"/>
</dbReference>
<sequence>MKISRETLSNPTVNDIARVAQVSLATVDRVLNERPGVRKITVEKVNRAIADLGYVRDTAAANLARGRVYRFLFILPATQNEFVDLIEDQITDLSGGLKRERTQISCTRVPAFDPMALAERINALDPNELDGVAIFGPETPSVRDSISRLRAHGVAVVSLVADIPSSERNTYVGIDNVAAGRTAAQLMGRFLGPVTGNILVVTGSMLARDHLERRLGFDDVMARDFPNLTVLASLEGRDDPNLIERLLPQALAGARKVIGIYSSAAGNAGLIRHFANVVKTSQPVIIAHELTALSRKALGARLFDAVISQDAGHLVRSAVRIMRAHSDKVPVNPAQERIRIDVYLKENLPPDIGGI</sequence>
<dbReference type="Gene3D" id="1.10.260.40">
    <property type="entry name" value="lambda repressor-like DNA-binding domains"/>
    <property type="match status" value="1"/>
</dbReference>
<evidence type="ECO:0000313" key="5">
    <source>
        <dbReference type="EMBL" id="WVX51205.1"/>
    </source>
</evidence>
<evidence type="ECO:0000256" key="2">
    <source>
        <dbReference type="ARBA" id="ARBA00023125"/>
    </source>
</evidence>
<keyword evidence="3" id="KW-0804">Transcription</keyword>
<keyword evidence="6" id="KW-1185">Reference proteome</keyword>
<feature type="domain" description="HTH lacI-type" evidence="4">
    <location>
        <begin position="11"/>
        <end position="65"/>
    </location>
</feature>
<dbReference type="PANTHER" id="PTHR30146:SF152">
    <property type="entry name" value="TRANSCRIPTIONAL REGULATORY PROTEIN"/>
    <property type="match status" value="1"/>
</dbReference>
<dbReference type="Gene3D" id="3.40.50.2300">
    <property type="match status" value="2"/>
</dbReference>
<dbReference type="SUPFAM" id="SSF53822">
    <property type="entry name" value="Periplasmic binding protein-like I"/>
    <property type="match status" value="1"/>
</dbReference>
<accession>A0ABZ2C1L5</accession>
<dbReference type="SMART" id="SM00354">
    <property type="entry name" value="HTH_LACI"/>
    <property type="match status" value="1"/>
</dbReference>
<dbReference type="InterPro" id="IPR000843">
    <property type="entry name" value="HTH_LacI"/>
</dbReference>
<organism evidence="5 6">
    <name type="scientific">Roseobacter fucihabitans</name>
    <dbReference type="NCBI Taxonomy" id="1537242"/>
    <lineage>
        <taxon>Bacteria</taxon>
        <taxon>Pseudomonadati</taxon>
        <taxon>Pseudomonadota</taxon>
        <taxon>Alphaproteobacteria</taxon>
        <taxon>Rhodobacterales</taxon>
        <taxon>Roseobacteraceae</taxon>
        <taxon>Roseobacter</taxon>
    </lineage>
</organism>
<evidence type="ECO:0000256" key="3">
    <source>
        <dbReference type="ARBA" id="ARBA00023163"/>
    </source>
</evidence>
<dbReference type="CDD" id="cd01392">
    <property type="entry name" value="HTH_LacI"/>
    <property type="match status" value="1"/>
</dbReference>
<keyword evidence="2" id="KW-0238">DNA-binding</keyword>
<dbReference type="RefSeq" id="WP_187428574.1">
    <property type="nucleotide sequence ID" value="NZ_CP143423.1"/>
</dbReference>
<dbReference type="Proteomes" id="UP001318682">
    <property type="component" value="Chromosome"/>
</dbReference>
<reference evidence="5 6" key="1">
    <citation type="submission" date="2015-07" db="EMBL/GenBank/DDBJ databases">
        <authorList>
            <person name="Voget S."/>
            <person name="Dogs M."/>
            <person name="Brinkhoff T.H."/>
            <person name="Daniel R."/>
        </authorList>
    </citation>
    <scope>NUCLEOTIDE SEQUENCE [LARGE SCALE GENOMIC DNA]</scope>
    <source>
        <strain evidence="5 6">B14</strain>
    </source>
</reference>
<keyword evidence="1" id="KW-0805">Transcription regulation</keyword>
<evidence type="ECO:0000259" key="4">
    <source>
        <dbReference type="PROSITE" id="PS50932"/>
    </source>
</evidence>
<evidence type="ECO:0000313" key="6">
    <source>
        <dbReference type="Proteomes" id="UP001318682"/>
    </source>
</evidence>
<reference evidence="6" key="2">
    <citation type="submission" date="2024-01" db="EMBL/GenBank/DDBJ databases">
        <title>Roseobacter fucihabitans sp. nov., isolated from the brown alga Fucus spiralis.</title>
        <authorList>
            <person name="Hahnke S."/>
            <person name="Berger M."/>
            <person name="Schlingloff A."/>
            <person name="Athale I."/>
            <person name="Neumann-Schaal M."/>
            <person name="Adenaya A."/>
            <person name="Poehlein A."/>
            <person name="Daniel R."/>
            <person name="Pertersen J."/>
            <person name="Brinkhoff T."/>
        </authorList>
    </citation>
    <scope>NUCLEOTIDE SEQUENCE [LARGE SCALE GENOMIC DNA]</scope>
    <source>
        <strain evidence="6">B14</strain>
    </source>
</reference>
<dbReference type="SUPFAM" id="SSF47413">
    <property type="entry name" value="lambda repressor-like DNA-binding domains"/>
    <property type="match status" value="1"/>
</dbReference>
<dbReference type="InterPro" id="IPR025997">
    <property type="entry name" value="SBP_2_dom"/>
</dbReference>
<name>A0ABZ2C1L5_9RHOB</name>
<proteinExistence type="predicted"/>
<dbReference type="Pfam" id="PF13407">
    <property type="entry name" value="Peripla_BP_4"/>
    <property type="match status" value="1"/>
</dbReference>
<protein>
    <recommendedName>
        <fullName evidence="4">HTH lacI-type domain-containing protein</fullName>
    </recommendedName>
</protein>
<dbReference type="PROSITE" id="PS50932">
    <property type="entry name" value="HTH_LACI_2"/>
    <property type="match status" value="1"/>
</dbReference>
<dbReference type="Pfam" id="PF00356">
    <property type="entry name" value="LacI"/>
    <property type="match status" value="1"/>
</dbReference>
<dbReference type="PROSITE" id="PS00356">
    <property type="entry name" value="HTH_LACI_1"/>
    <property type="match status" value="1"/>
</dbReference>